<gene>
    <name evidence="2" type="ORF">UU80_C0042G0004</name>
</gene>
<reference evidence="2 3" key="1">
    <citation type="journal article" date="2015" name="Nature">
        <title>rRNA introns, odd ribosomes, and small enigmatic genomes across a large radiation of phyla.</title>
        <authorList>
            <person name="Brown C.T."/>
            <person name="Hug L.A."/>
            <person name="Thomas B.C."/>
            <person name="Sharon I."/>
            <person name="Castelle C.J."/>
            <person name="Singh A."/>
            <person name="Wilkins M.J."/>
            <person name="Williams K.H."/>
            <person name="Banfield J.F."/>
        </authorList>
    </citation>
    <scope>NUCLEOTIDE SEQUENCE [LARGE SCALE GENOMIC DNA]</scope>
</reference>
<accession>A0A0G1A667</accession>
<dbReference type="STRING" id="1619103.UU80_C0042G0004"/>
<dbReference type="Proteomes" id="UP000034920">
    <property type="component" value="Unassembled WGS sequence"/>
</dbReference>
<evidence type="ECO:0000259" key="1">
    <source>
        <dbReference type="Pfam" id="PF00535"/>
    </source>
</evidence>
<dbReference type="SUPFAM" id="SSF53448">
    <property type="entry name" value="Nucleotide-diphospho-sugar transferases"/>
    <property type="match status" value="1"/>
</dbReference>
<dbReference type="GO" id="GO:0016740">
    <property type="term" value="F:transferase activity"/>
    <property type="evidence" value="ECO:0007669"/>
    <property type="project" value="UniProtKB-KW"/>
</dbReference>
<evidence type="ECO:0000313" key="2">
    <source>
        <dbReference type="EMBL" id="KKS20813.1"/>
    </source>
</evidence>
<organism evidence="2 3">
    <name type="scientific">candidate division WWE3 bacterium GW2011_GWA1_41_8</name>
    <dbReference type="NCBI Taxonomy" id="1619103"/>
    <lineage>
        <taxon>Bacteria</taxon>
        <taxon>Katanobacteria</taxon>
    </lineage>
</organism>
<comment type="caution">
    <text evidence="2">The sequence shown here is derived from an EMBL/GenBank/DDBJ whole genome shotgun (WGS) entry which is preliminary data.</text>
</comment>
<dbReference type="Pfam" id="PF00535">
    <property type="entry name" value="Glycos_transf_2"/>
    <property type="match status" value="1"/>
</dbReference>
<feature type="domain" description="Glycosyltransferase 2-like" evidence="1">
    <location>
        <begin position="15"/>
        <end position="100"/>
    </location>
</feature>
<keyword evidence="2" id="KW-0808">Transferase</keyword>
<dbReference type="InterPro" id="IPR001173">
    <property type="entry name" value="Glyco_trans_2-like"/>
</dbReference>
<dbReference type="AlphaFoldDB" id="A0A0G1A667"/>
<dbReference type="InterPro" id="IPR029044">
    <property type="entry name" value="Nucleotide-diphossugar_trans"/>
</dbReference>
<proteinExistence type="predicted"/>
<dbReference type="Gene3D" id="3.90.550.10">
    <property type="entry name" value="Spore Coat Polysaccharide Biosynthesis Protein SpsA, Chain A"/>
    <property type="match status" value="1"/>
</dbReference>
<feature type="non-terminal residue" evidence="2">
    <location>
        <position position="104"/>
    </location>
</feature>
<name>A0A0G1A667_UNCKA</name>
<evidence type="ECO:0000313" key="3">
    <source>
        <dbReference type="Proteomes" id="UP000034920"/>
    </source>
</evidence>
<dbReference type="EMBL" id="LCCA01000042">
    <property type="protein sequence ID" value="KKS20813.1"/>
    <property type="molecule type" value="Genomic_DNA"/>
</dbReference>
<protein>
    <submittedName>
        <fullName evidence="2">Glycosyl transferase family 2</fullName>
    </submittedName>
</protein>
<sequence length="104" mass="12162">MRSANTPQITSHTLVKNEARFVWYSVMSVIEYVDHVLLWDTGSADGTVEILKRIKELYPAKVDLRLLGEIDIYSFAKIRQEMLDNTKTEWLLVNDGDEVWWEES</sequence>